<feature type="region of interest" description="Disordered" evidence="1">
    <location>
        <begin position="17"/>
        <end position="41"/>
    </location>
</feature>
<reference evidence="2 3" key="1">
    <citation type="journal article" date="2023" name="Plants (Basel)">
        <title>Bridging the Gap: Combining Genomics and Transcriptomics Approaches to Understand Stylosanthes scabra, an Orphan Legume from the Brazilian Caatinga.</title>
        <authorList>
            <person name="Ferreira-Neto J.R.C."/>
            <person name="da Silva M.D."/>
            <person name="Binneck E."/>
            <person name="de Melo N.F."/>
            <person name="da Silva R.H."/>
            <person name="de Melo A.L.T.M."/>
            <person name="Pandolfi V."/>
            <person name="Bustamante F.O."/>
            <person name="Brasileiro-Vidal A.C."/>
            <person name="Benko-Iseppon A.M."/>
        </authorList>
    </citation>
    <scope>NUCLEOTIDE SEQUENCE [LARGE SCALE GENOMIC DNA]</scope>
    <source>
        <tissue evidence="2">Leaves</tissue>
    </source>
</reference>
<name>A0ABU6ZN79_9FABA</name>
<dbReference type="Proteomes" id="UP001341840">
    <property type="component" value="Unassembled WGS sequence"/>
</dbReference>
<sequence>MVRKAFTLYKCGSERNMEGNLEDERTSENKELPLESNSQHPAEHIKNGVFRDISENFTLILIQEVPTYLRVLQVFQVNFIQSSETSPSAPRYPYPGSSGCHPLASSREFRALRVKAAKQEEHAKLWSKASVRNTTTETTPRVAIVKRSVRSTHPEQQPGDTVKTSVRNKHSGQLAKHPE</sequence>
<evidence type="ECO:0000313" key="3">
    <source>
        <dbReference type="Proteomes" id="UP001341840"/>
    </source>
</evidence>
<feature type="compositionally biased region" description="Polar residues" evidence="1">
    <location>
        <begin position="154"/>
        <end position="165"/>
    </location>
</feature>
<dbReference type="EMBL" id="JASCZI010272760">
    <property type="protein sequence ID" value="MED6223409.1"/>
    <property type="molecule type" value="Genomic_DNA"/>
</dbReference>
<keyword evidence="3" id="KW-1185">Reference proteome</keyword>
<proteinExistence type="predicted"/>
<feature type="compositionally biased region" description="Basic and acidic residues" evidence="1">
    <location>
        <begin position="17"/>
        <end position="33"/>
    </location>
</feature>
<protein>
    <submittedName>
        <fullName evidence="2">Uncharacterized protein</fullName>
    </submittedName>
</protein>
<feature type="region of interest" description="Disordered" evidence="1">
    <location>
        <begin position="134"/>
        <end position="179"/>
    </location>
</feature>
<accession>A0ABU6ZN79</accession>
<organism evidence="2 3">
    <name type="scientific">Stylosanthes scabra</name>
    <dbReference type="NCBI Taxonomy" id="79078"/>
    <lineage>
        <taxon>Eukaryota</taxon>
        <taxon>Viridiplantae</taxon>
        <taxon>Streptophyta</taxon>
        <taxon>Embryophyta</taxon>
        <taxon>Tracheophyta</taxon>
        <taxon>Spermatophyta</taxon>
        <taxon>Magnoliopsida</taxon>
        <taxon>eudicotyledons</taxon>
        <taxon>Gunneridae</taxon>
        <taxon>Pentapetalae</taxon>
        <taxon>rosids</taxon>
        <taxon>fabids</taxon>
        <taxon>Fabales</taxon>
        <taxon>Fabaceae</taxon>
        <taxon>Papilionoideae</taxon>
        <taxon>50 kb inversion clade</taxon>
        <taxon>dalbergioids sensu lato</taxon>
        <taxon>Dalbergieae</taxon>
        <taxon>Pterocarpus clade</taxon>
        <taxon>Stylosanthes</taxon>
    </lineage>
</organism>
<evidence type="ECO:0000256" key="1">
    <source>
        <dbReference type="SAM" id="MobiDB-lite"/>
    </source>
</evidence>
<evidence type="ECO:0000313" key="2">
    <source>
        <dbReference type="EMBL" id="MED6223409.1"/>
    </source>
</evidence>
<gene>
    <name evidence="2" type="ORF">PIB30_073706</name>
</gene>
<comment type="caution">
    <text evidence="2">The sequence shown here is derived from an EMBL/GenBank/DDBJ whole genome shotgun (WGS) entry which is preliminary data.</text>
</comment>